<dbReference type="EMBL" id="CP000107">
    <property type="protein sequence ID" value="AAZ68449.1"/>
    <property type="molecule type" value="Genomic_DNA"/>
</dbReference>
<accession>A0ACA6AVU9</accession>
<evidence type="ECO:0000313" key="1">
    <source>
        <dbReference type="EMBL" id="AAZ68449.1"/>
    </source>
</evidence>
<organism evidence="1 2">
    <name type="scientific">Ehrlichia canis (strain Jake)</name>
    <dbReference type="NCBI Taxonomy" id="269484"/>
    <lineage>
        <taxon>Bacteria</taxon>
        <taxon>Pseudomonadati</taxon>
        <taxon>Pseudomonadota</taxon>
        <taxon>Alphaproteobacteria</taxon>
        <taxon>Rickettsiales</taxon>
        <taxon>Anaplasmataceae</taxon>
        <taxon>Ehrlichia</taxon>
    </lineage>
</organism>
<sequence length="618" mass="68910">MQLINITEPKTNENTLAFGIDLGTTNSLISMIDNEGKTIIFSDENGRFLIPSTVSYINNQVEVGKNYSNDNTISSIKRLMGKSIKDINELSSELLFNITDQGNNNIYIKKQDGTYVTPVEVSAEILKKLCKIVKDSTNLEVKKVVITVPAYFDEAARKATKDAAHLANLEVLRLLNEPTAAALAYGIEKPEYENNIYMVYDLGGGTFDVSILKLHQGVFQVLATGGDTNLGGDDIDYLLAKFIYNKYQKEENINNIEFNKELLSYLIPDVKHAKEYLSENYSGSFTFKIHEKNFSCKISRDELQDIISDLLNKTLSIITSTINSIELDFNSIAKVILVGGATKMPIIKNMLNNIFHNKVFCDIDPEKIVAVGAALQAYYLSNPHIKNKHVLIDALPLSLGIETMGGIVEKIIPRNTPIPASATQEFTTYIDGQNSIQIHVCQGEREMVEHNKSLAKFDLKGIPPLPAGSAKIIVEFNVDMDGMLTVSAQEKSTGIKQSVSINNTCELDQKEIEDNIIDSINNFDSDMQMRLIAEQKVEGQRIITIIKNALIADKNLISEKEFNIINHAITEAEKTLINGNIDKINDAINNVEVLADDFIKKRMDFYLKKSIDNCNINS</sequence>
<keyword evidence="1" id="KW-0346">Stress response</keyword>
<protein>
    <submittedName>
        <fullName evidence="1">Heat shock protein Hsp70</fullName>
    </submittedName>
</protein>
<proteinExistence type="predicted"/>
<evidence type="ECO:0000313" key="2">
    <source>
        <dbReference type="Proteomes" id="UP000000435"/>
    </source>
</evidence>
<reference evidence="2" key="1">
    <citation type="journal article" date="2006" name="J. Bacteriol.">
        <title>The genome of the obligately intracellular bacterium Ehrlichia canis reveals themes of complex membrane structure and immune evasion strategies.</title>
        <authorList>
            <person name="Mavromatis K."/>
            <person name="Doyle C.K."/>
            <person name="Lykidis A."/>
            <person name="Ivanova N."/>
            <person name="Francino M.P."/>
            <person name="Chain P."/>
            <person name="Shin M."/>
            <person name="Malfatti S."/>
            <person name="Larimer F."/>
            <person name="Copeland A."/>
            <person name="Detter J.C."/>
            <person name="Land M."/>
            <person name="Richardson P.M."/>
            <person name="Yu X.J."/>
            <person name="Walker D.H."/>
            <person name="McBride J.W."/>
            <person name="Kyrpides N.C."/>
        </authorList>
    </citation>
    <scope>NUCLEOTIDE SEQUENCE [LARGE SCALE GENOMIC DNA]</scope>
    <source>
        <strain evidence="2">Jake</strain>
    </source>
</reference>
<gene>
    <name evidence="1" type="ordered locus">Ecaj_0406</name>
</gene>
<dbReference type="Proteomes" id="UP000000435">
    <property type="component" value="Chromosome"/>
</dbReference>
<name>A0ACA6AVU9_EHRCJ</name>
<keyword evidence="2" id="KW-1185">Reference proteome</keyword>